<name>A0ABV3BCH4_9ACTN</name>
<reference evidence="2 3" key="1">
    <citation type="submission" date="2024-06" db="EMBL/GenBank/DDBJ databases">
        <title>The Natural Products Discovery Center: Release of the First 8490 Sequenced Strains for Exploring Actinobacteria Biosynthetic Diversity.</title>
        <authorList>
            <person name="Kalkreuter E."/>
            <person name="Kautsar S.A."/>
            <person name="Yang D."/>
            <person name="Bader C.D."/>
            <person name="Teijaro C.N."/>
            <person name="Fluegel L."/>
            <person name="Davis C.M."/>
            <person name="Simpson J.R."/>
            <person name="Lauterbach L."/>
            <person name="Steele A.D."/>
            <person name="Gui C."/>
            <person name="Meng S."/>
            <person name="Li G."/>
            <person name="Viehrig K."/>
            <person name="Ye F."/>
            <person name="Su P."/>
            <person name="Kiefer A.F."/>
            <person name="Nichols A."/>
            <person name="Cepeda A.J."/>
            <person name="Yan W."/>
            <person name="Fan B."/>
            <person name="Jiang Y."/>
            <person name="Adhikari A."/>
            <person name="Zheng C.-J."/>
            <person name="Schuster L."/>
            <person name="Cowan T.M."/>
            <person name="Smanski M.J."/>
            <person name="Chevrette M.G."/>
            <person name="De Carvalho L.P.S."/>
            <person name="Shen B."/>
        </authorList>
    </citation>
    <scope>NUCLEOTIDE SEQUENCE [LARGE SCALE GENOMIC DNA]</scope>
    <source>
        <strain evidence="2 3">NPDC046851</strain>
    </source>
</reference>
<evidence type="ECO:0000313" key="3">
    <source>
        <dbReference type="Proteomes" id="UP001551189"/>
    </source>
</evidence>
<feature type="non-terminal residue" evidence="2">
    <location>
        <position position="147"/>
    </location>
</feature>
<sequence>MPARPLTAGGHGLRPLSGPELPARSPTAATFAVVPPPPTVASSSLPPGVVELGAGETVLDAPPSPVEGEWAEDGSSARPFSRSRTFIAVRPMPPPAAATAARDTRVRRRERLARCGALVVVTAVSTGARARVPDAPGVSSDTARPTA</sequence>
<keyword evidence="3" id="KW-1185">Reference proteome</keyword>
<feature type="region of interest" description="Disordered" evidence="1">
    <location>
        <begin position="1"/>
        <end position="24"/>
    </location>
</feature>
<proteinExistence type="predicted"/>
<accession>A0ABV3BCH4</accession>
<evidence type="ECO:0000313" key="2">
    <source>
        <dbReference type="EMBL" id="MEU6806889.1"/>
    </source>
</evidence>
<feature type="region of interest" description="Disordered" evidence="1">
    <location>
        <begin position="57"/>
        <end position="79"/>
    </location>
</feature>
<dbReference type="EMBL" id="JBEYXT010000391">
    <property type="protein sequence ID" value="MEU6806889.1"/>
    <property type="molecule type" value="Genomic_DNA"/>
</dbReference>
<organism evidence="2 3">
    <name type="scientific">Streptomyces neyagawaensis</name>
    <dbReference type="NCBI Taxonomy" id="42238"/>
    <lineage>
        <taxon>Bacteria</taxon>
        <taxon>Bacillati</taxon>
        <taxon>Actinomycetota</taxon>
        <taxon>Actinomycetes</taxon>
        <taxon>Kitasatosporales</taxon>
        <taxon>Streptomycetaceae</taxon>
        <taxon>Streptomyces</taxon>
    </lineage>
</organism>
<protein>
    <submittedName>
        <fullName evidence="2">Uncharacterized protein</fullName>
    </submittedName>
</protein>
<gene>
    <name evidence="2" type="ORF">ABZ931_38855</name>
</gene>
<feature type="region of interest" description="Disordered" evidence="1">
    <location>
        <begin position="126"/>
        <end position="147"/>
    </location>
</feature>
<comment type="caution">
    <text evidence="2">The sequence shown here is derived from an EMBL/GenBank/DDBJ whole genome shotgun (WGS) entry which is preliminary data.</text>
</comment>
<dbReference type="Proteomes" id="UP001551189">
    <property type="component" value="Unassembled WGS sequence"/>
</dbReference>
<evidence type="ECO:0000256" key="1">
    <source>
        <dbReference type="SAM" id="MobiDB-lite"/>
    </source>
</evidence>